<reference evidence="1" key="1">
    <citation type="submission" date="2014-11" db="EMBL/GenBank/DDBJ databases">
        <authorList>
            <person name="Amaro Gonzalez C."/>
        </authorList>
    </citation>
    <scope>NUCLEOTIDE SEQUENCE</scope>
</reference>
<sequence>MLLFKKFDLIRFFLIYHIFWCYCSADTLDHIGNDTFRQHSGHVTKQKFTHDYG</sequence>
<dbReference type="AlphaFoldDB" id="A0A0E9SHU4"/>
<accession>A0A0E9SHU4</accession>
<evidence type="ECO:0000313" key="1">
    <source>
        <dbReference type="EMBL" id="JAH40866.1"/>
    </source>
</evidence>
<name>A0A0E9SHU4_ANGAN</name>
<organism evidence="1">
    <name type="scientific">Anguilla anguilla</name>
    <name type="common">European freshwater eel</name>
    <name type="synonym">Muraena anguilla</name>
    <dbReference type="NCBI Taxonomy" id="7936"/>
    <lineage>
        <taxon>Eukaryota</taxon>
        <taxon>Metazoa</taxon>
        <taxon>Chordata</taxon>
        <taxon>Craniata</taxon>
        <taxon>Vertebrata</taxon>
        <taxon>Euteleostomi</taxon>
        <taxon>Actinopterygii</taxon>
        <taxon>Neopterygii</taxon>
        <taxon>Teleostei</taxon>
        <taxon>Anguilliformes</taxon>
        <taxon>Anguillidae</taxon>
        <taxon>Anguilla</taxon>
    </lineage>
</organism>
<proteinExistence type="predicted"/>
<protein>
    <submittedName>
        <fullName evidence="1">Uncharacterized protein</fullName>
    </submittedName>
</protein>
<dbReference type="EMBL" id="GBXM01067711">
    <property type="protein sequence ID" value="JAH40866.1"/>
    <property type="molecule type" value="Transcribed_RNA"/>
</dbReference>
<reference evidence="1" key="2">
    <citation type="journal article" date="2015" name="Fish Shellfish Immunol.">
        <title>Early steps in the European eel (Anguilla anguilla)-Vibrio vulnificus interaction in the gills: Role of the RtxA13 toxin.</title>
        <authorList>
            <person name="Callol A."/>
            <person name="Pajuelo D."/>
            <person name="Ebbesson L."/>
            <person name="Teles M."/>
            <person name="MacKenzie S."/>
            <person name="Amaro C."/>
        </authorList>
    </citation>
    <scope>NUCLEOTIDE SEQUENCE</scope>
</reference>